<dbReference type="SUPFAM" id="SSF75304">
    <property type="entry name" value="Amidase signature (AS) enzymes"/>
    <property type="match status" value="1"/>
</dbReference>
<dbReference type="Gene3D" id="1.20.58.1700">
    <property type="match status" value="1"/>
</dbReference>
<dbReference type="KEGG" id="sgy:Sgly_0808"/>
<dbReference type="STRING" id="645991.Sgly_0808"/>
<dbReference type="InterPro" id="IPR023631">
    <property type="entry name" value="Amidase_dom"/>
</dbReference>
<dbReference type="AlphaFoldDB" id="F0T197"/>
<dbReference type="InterPro" id="IPR036928">
    <property type="entry name" value="AS_sf"/>
</dbReference>
<keyword evidence="2" id="KW-0378">Hydrolase</keyword>
<dbReference type="PANTHER" id="PTHR11895:SF169">
    <property type="entry name" value="GLUTAMYL-TRNA(GLN) AMIDOTRANSFERASE"/>
    <property type="match status" value="1"/>
</dbReference>
<evidence type="ECO:0000313" key="3">
    <source>
        <dbReference type="Proteomes" id="UP000007488"/>
    </source>
</evidence>
<dbReference type="eggNOG" id="COG0154">
    <property type="taxonomic scope" value="Bacteria"/>
</dbReference>
<dbReference type="GO" id="GO:0004039">
    <property type="term" value="F:allophanate hydrolase activity"/>
    <property type="evidence" value="ECO:0007669"/>
    <property type="project" value="UniProtKB-EC"/>
</dbReference>
<reference evidence="3" key="2">
    <citation type="submission" date="2011-02" db="EMBL/GenBank/DDBJ databases">
        <title>The complete genome of Syntrophobotulus glycolicus DSM 8271.</title>
        <authorList>
            <person name="Lucas S."/>
            <person name="Copeland A."/>
            <person name="Lapidus A."/>
            <person name="Bruce D."/>
            <person name="Goodwin L."/>
            <person name="Pitluck S."/>
            <person name="Kyrpides N."/>
            <person name="Mavromatis K."/>
            <person name="Pagani I."/>
            <person name="Ivanova N."/>
            <person name="Mikhailova N."/>
            <person name="Chertkov O."/>
            <person name="Held B."/>
            <person name="Detter J.C."/>
            <person name="Tapia R."/>
            <person name="Han C."/>
            <person name="Land M."/>
            <person name="Hauser L."/>
            <person name="Markowitz V."/>
            <person name="Cheng J.-F."/>
            <person name="Hugenholtz P."/>
            <person name="Woyke T."/>
            <person name="Wu D."/>
            <person name="Spring S."/>
            <person name="Schroeder M."/>
            <person name="Brambilla E."/>
            <person name="Klenk H.-P."/>
            <person name="Eisen J.A."/>
        </authorList>
    </citation>
    <scope>NUCLEOTIDE SEQUENCE [LARGE SCALE GENOMIC DNA]</scope>
    <source>
        <strain evidence="3">DSM 8271 / FlGlyR</strain>
    </source>
</reference>
<dbReference type="Proteomes" id="UP000007488">
    <property type="component" value="Chromosome"/>
</dbReference>
<gene>
    <name evidence="2" type="ordered locus">Sgly_0808</name>
</gene>
<keyword evidence="3" id="KW-1185">Reference proteome</keyword>
<proteinExistence type="predicted"/>
<evidence type="ECO:0000313" key="2">
    <source>
        <dbReference type="EMBL" id="ADY55161.1"/>
    </source>
</evidence>
<feature type="domain" description="Amidase" evidence="1">
    <location>
        <begin position="38"/>
        <end position="245"/>
    </location>
</feature>
<accession>F0T197</accession>
<protein>
    <submittedName>
        <fullName evidence="2">Allophanate hydrolase</fullName>
        <ecNumber evidence="2">3.5.1.54</ecNumber>
    </submittedName>
</protein>
<dbReference type="NCBIfam" id="NF006043">
    <property type="entry name" value="PRK08186.1"/>
    <property type="match status" value="1"/>
</dbReference>
<dbReference type="EMBL" id="CP002547">
    <property type="protein sequence ID" value="ADY55161.1"/>
    <property type="molecule type" value="Genomic_DNA"/>
</dbReference>
<evidence type="ECO:0000259" key="1">
    <source>
        <dbReference type="Pfam" id="PF01425"/>
    </source>
</evidence>
<dbReference type="Pfam" id="PF01425">
    <property type="entry name" value="Amidase"/>
    <property type="match status" value="1"/>
</dbReference>
<reference evidence="2 3" key="1">
    <citation type="journal article" date="2011" name="Stand. Genomic Sci.">
        <title>Complete genome sequence of Syntrophobotulus glycolicus type strain (FlGlyR).</title>
        <authorList>
            <person name="Han C."/>
            <person name="Mwirichia R."/>
            <person name="Chertkov O."/>
            <person name="Held B."/>
            <person name="Lapidus A."/>
            <person name="Nolan M."/>
            <person name="Lucas S."/>
            <person name="Hammon N."/>
            <person name="Deshpande S."/>
            <person name="Cheng J.F."/>
            <person name="Tapia R."/>
            <person name="Goodwin L."/>
            <person name="Pitluck S."/>
            <person name="Huntemann M."/>
            <person name="Liolios K."/>
            <person name="Ivanova N."/>
            <person name="Pagani I."/>
            <person name="Mavromatis K."/>
            <person name="Ovchinikova G."/>
            <person name="Pati A."/>
            <person name="Chen A."/>
            <person name="Palaniappan K."/>
            <person name="Land M."/>
            <person name="Hauser L."/>
            <person name="Brambilla E.M."/>
            <person name="Rohde M."/>
            <person name="Spring S."/>
            <person name="Sikorski J."/>
            <person name="Goker M."/>
            <person name="Woyke T."/>
            <person name="Bristow J."/>
            <person name="Eisen J.A."/>
            <person name="Markowitz V."/>
            <person name="Hugenholtz P."/>
            <person name="Kyrpides N.C."/>
            <person name="Klenk H.P."/>
            <person name="Detter J.C."/>
        </authorList>
    </citation>
    <scope>NUCLEOTIDE SEQUENCE [LARGE SCALE GENOMIC DNA]</scope>
    <source>
        <strain evidence="3">DSM 8271 / FlGlyR</strain>
    </source>
</reference>
<dbReference type="Gene3D" id="3.90.1300.10">
    <property type="entry name" value="Amidase signature (AS) domain"/>
    <property type="match status" value="1"/>
</dbReference>
<dbReference type="PANTHER" id="PTHR11895">
    <property type="entry name" value="TRANSAMIDASE"/>
    <property type="match status" value="1"/>
</dbReference>
<organism evidence="2 3">
    <name type="scientific">Syntrophobotulus glycolicus (strain DSM 8271 / FlGlyR)</name>
    <dbReference type="NCBI Taxonomy" id="645991"/>
    <lineage>
        <taxon>Bacteria</taxon>
        <taxon>Bacillati</taxon>
        <taxon>Bacillota</taxon>
        <taxon>Clostridia</taxon>
        <taxon>Eubacteriales</taxon>
        <taxon>Desulfitobacteriaceae</taxon>
        <taxon>Syntrophobotulus</taxon>
    </lineage>
</organism>
<sequence>MIILPEKLTLSWLREHYLQSKIDPEQVIAEISLRAEAAANMSIWIVPPDPEWIRPYLDRLSELEIDSHPLWGIPFAIKDNIDLAGVLTTAACPDYAYMPDQNAAVVDRLIEAGAIPVGKTNLDQFATGLVGTRSPFGAVPNALRQELISGGSSAGSAASVAKGQAVFALGTDTAGSGRVPAALNGLYGWKPSCGAWPLSGVVPACASLDCVTVFANSIDDCLVVDHAVRGRDAEDPWSQEYPYPEPQRPERIFLPAKEPEFFGPFAENYQLAWHKTVDRIRKIWPETSTIDGSLLERAAGILYEGPWIAERWADLGRFVETHPGSVLDVTEKILRSGIHFDAASLFEAIHELQSMKAQVKKLLHEAVLILPTCGGTWTREQVIEDPVKKNSALGKYTNHCNLLDLCAVAVPSGWAAENLPFGITLFALAGKEGLLAGFLSNAGKHKG</sequence>
<name>F0T197_SYNGF</name>
<dbReference type="RefSeq" id="WP_013624032.1">
    <property type="nucleotide sequence ID" value="NC_015172.1"/>
</dbReference>
<dbReference type="EC" id="3.5.1.54" evidence="2"/>
<dbReference type="HOGENOM" id="CLU_009600_0_1_9"/>
<dbReference type="InterPro" id="IPR000120">
    <property type="entry name" value="Amidase"/>
</dbReference>